<dbReference type="AlphaFoldDB" id="A0A284S8D8"/>
<organism evidence="1 2">
    <name type="scientific">Armillaria ostoyae</name>
    <name type="common">Armillaria root rot fungus</name>
    <dbReference type="NCBI Taxonomy" id="47428"/>
    <lineage>
        <taxon>Eukaryota</taxon>
        <taxon>Fungi</taxon>
        <taxon>Dikarya</taxon>
        <taxon>Basidiomycota</taxon>
        <taxon>Agaricomycotina</taxon>
        <taxon>Agaricomycetes</taxon>
        <taxon>Agaricomycetidae</taxon>
        <taxon>Agaricales</taxon>
        <taxon>Marasmiineae</taxon>
        <taxon>Physalacriaceae</taxon>
        <taxon>Armillaria</taxon>
    </lineage>
</organism>
<keyword evidence="2" id="KW-1185">Reference proteome</keyword>
<dbReference type="EMBL" id="FUEG01000042">
    <property type="protein sequence ID" value="SJL17263.1"/>
    <property type="molecule type" value="Genomic_DNA"/>
</dbReference>
<accession>A0A284S8D8</accession>
<evidence type="ECO:0000313" key="2">
    <source>
        <dbReference type="Proteomes" id="UP000219338"/>
    </source>
</evidence>
<proteinExistence type="predicted"/>
<reference evidence="2" key="1">
    <citation type="journal article" date="2017" name="Nat. Ecol. Evol.">
        <title>Genome expansion and lineage-specific genetic innovations in the forest pathogenic fungi Armillaria.</title>
        <authorList>
            <person name="Sipos G."/>
            <person name="Prasanna A.N."/>
            <person name="Walter M.C."/>
            <person name="O'Connor E."/>
            <person name="Balint B."/>
            <person name="Krizsan K."/>
            <person name="Kiss B."/>
            <person name="Hess J."/>
            <person name="Varga T."/>
            <person name="Slot J."/>
            <person name="Riley R."/>
            <person name="Boka B."/>
            <person name="Rigling D."/>
            <person name="Barry K."/>
            <person name="Lee J."/>
            <person name="Mihaltcheva S."/>
            <person name="LaButti K."/>
            <person name="Lipzen A."/>
            <person name="Waldron R."/>
            <person name="Moloney N.M."/>
            <person name="Sperisen C."/>
            <person name="Kredics L."/>
            <person name="Vagvoelgyi C."/>
            <person name="Patrignani A."/>
            <person name="Fitzpatrick D."/>
            <person name="Nagy I."/>
            <person name="Doyle S."/>
            <person name="Anderson J.B."/>
            <person name="Grigoriev I.V."/>
            <person name="Gueldener U."/>
            <person name="Muensterkoetter M."/>
            <person name="Nagy L.G."/>
        </authorList>
    </citation>
    <scope>NUCLEOTIDE SEQUENCE [LARGE SCALE GENOMIC DNA]</scope>
    <source>
        <strain evidence="2">C18/9</strain>
    </source>
</reference>
<sequence>MMDSLRTSNRNDWVSTLRAEKGAQSNAMSYGEFVLETALVIVAARSDTTAHHMLPRVKRTLQRARQPSRI</sequence>
<name>A0A284S8D8_ARMOS</name>
<gene>
    <name evidence="1" type="ORF">ARMOST_20810</name>
</gene>
<dbReference type="Proteomes" id="UP000219338">
    <property type="component" value="Unassembled WGS sequence"/>
</dbReference>
<evidence type="ECO:0000313" key="1">
    <source>
        <dbReference type="EMBL" id="SJL17263.1"/>
    </source>
</evidence>
<protein>
    <submittedName>
        <fullName evidence="1">Uncharacterized protein</fullName>
    </submittedName>
</protein>